<evidence type="ECO:0000313" key="2">
    <source>
        <dbReference type="EMBL" id="TNM91110.1"/>
    </source>
</evidence>
<evidence type="ECO:0000256" key="1">
    <source>
        <dbReference type="SAM" id="MobiDB-lite"/>
    </source>
</evidence>
<proteinExistence type="predicted"/>
<comment type="caution">
    <text evidence="2">The sequence shown here is derived from an EMBL/GenBank/DDBJ whole genome shotgun (WGS) entry which is preliminary data.</text>
</comment>
<dbReference type="Proteomes" id="UP000516260">
    <property type="component" value="Chromosome 3"/>
</dbReference>
<organism evidence="2 3">
    <name type="scientific">Takifugu bimaculatus</name>
    <dbReference type="NCBI Taxonomy" id="433685"/>
    <lineage>
        <taxon>Eukaryota</taxon>
        <taxon>Metazoa</taxon>
        <taxon>Chordata</taxon>
        <taxon>Craniata</taxon>
        <taxon>Vertebrata</taxon>
        <taxon>Euteleostomi</taxon>
        <taxon>Actinopterygii</taxon>
        <taxon>Neopterygii</taxon>
        <taxon>Teleostei</taxon>
        <taxon>Neoteleostei</taxon>
        <taxon>Acanthomorphata</taxon>
        <taxon>Eupercaria</taxon>
        <taxon>Tetraodontiformes</taxon>
        <taxon>Tetradontoidea</taxon>
        <taxon>Tetraodontidae</taxon>
        <taxon>Takifugu</taxon>
    </lineage>
</organism>
<dbReference type="EMBL" id="SWLE01000016">
    <property type="protein sequence ID" value="TNM91110.1"/>
    <property type="molecule type" value="Genomic_DNA"/>
</dbReference>
<name>A0A4Z2BIY2_9TELE</name>
<dbReference type="AlphaFoldDB" id="A0A4Z2BIY2"/>
<keyword evidence="3" id="KW-1185">Reference proteome</keyword>
<evidence type="ECO:0000313" key="3">
    <source>
        <dbReference type="Proteomes" id="UP000516260"/>
    </source>
</evidence>
<reference evidence="2 3" key="1">
    <citation type="submission" date="2019-04" db="EMBL/GenBank/DDBJ databases">
        <title>The sequence and de novo assembly of Takifugu bimaculatus genome using PacBio and Hi-C technologies.</title>
        <authorList>
            <person name="Xu P."/>
            <person name="Liu B."/>
            <person name="Zhou Z."/>
        </authorList>
    </citation>
    <scope>NUCLEOTIDE SEQUENCE [LARGE SCALE GENOMIC DNA]</scope>
    <source>
        <strain evidence="2">TB-2018</strain>
        <tissue evidence="2">Muscle</tissue>
    </source>
</reference>
<accession>A0A4Z2BIY2</accession>
<protein>
    <submittedName>
        <fullName evidence="2">Uncharacterized protein</fullName>
    </submittedName>
</protein>
<dbReference type="InterPro" id="IPR009818">
    <property type="entry name" value="PAM2_motif"/>
</dbReference>
<feature type="region of interest" description="Disordered" evidence="1">
    <location>
        <begin position="129"/>
        <end position="149"/>
    </location>
</feature>
<dbReference type="Pfam" id="PF07145">
    <property type="entry name" value="PAM2"/>
    <property type="match status" value="1"/>
</dbReference>
<gene>
    <name evidence="2" type="ORF">fugu_003399</name>
</gene>
<sequence>MKRHQMDSRPSLAVALTMRYFFGEFSADEINQFFVTPRGYVELPPFNDKVPCVTQSSGSYCTPAVPYIMESMGLQVCAEDYQRIEFGVDEVMDSESVGGKDQLYKVSSTLNPQAPEFILGCQPVQKALQASAPAGRRPRRNPFRLAGWP</sequence>